<accession>A0A2H3BE14</accession>
<evidence type="ECO:0000313" key="3">
    <source>
        <dbReference type="Proteomes" id="UP000218334"/>
    </source>
</evidence>
<reference evidence="3" key="1">
    <citation type="journal article" date="2017" name="Nat. Ecol. Evol.">
        <title>Genome expansion and lineage-specific genetic innovations in the forest pathogenic fungi Armillaria.</title>
        <authorList>
            <person name="Sipos G."/>
            <person name="Prasanna A.N."/>
            <person name="Walter M.C."/>
            <person name="O'Connor E."/>
            <person name="Balint B."/>
            <person name="Krizsan K."/>
            <person name="Kiss B."/>
            <person name="Hess J."/>
            <person name="Varga T."/>
            <person name="Slot J."/>
            <person name="Riley R."/>
            <person name="Boka B."/>
            <person name="Rigling D."/>
            <person name="Barry K."/>
            <person name="Lee J."/>
            <person name="Mihaltcheva S."/>
            <person name="LaButti K."/>
            <person name="Lipzen A."/>
            <person name="Waldron R."/>
            <person name="Moloney N.M."/>
            <person name="Sperisen C."/>
            <person name="Kredics L."/>
            <person name="Vagvoelgyi C."/>
            <person name="Patrignani A."/>
            <person name="Fitzpatrick D."/>
            <person name="Nagy I."/>
            <person name="Doyle S."/>
            <person name="Anderson J.B."/>
            <person name="Grigoriev I.V."/>
            <person name="Gueldener U."/>
            <person name="Muensterkoetter M."/>
            <person name="Nagy L.G."/>
        </authorList>
    </citation>
    <scope>NUCLEOTIDE SEQUENCE [LARGE SCALE GENOMIC DNA]</scope>
    <source>
        <strain evidence="3">28-4</strain>
    </source>
</reference>
<name>A0A2H3BE14_9AGAR</name>
<dbReference type="EMBL" id="KZ293437">
    <property type="protein sequence ID" value="PBK67144.1"/>
    <property type="molecule type" value="Genomic_DNA"/>
</dbReference>
<dbReference type="Proteomes" id="UP000218334">
    <property type="component" value="Unassembled WGS sequence"/>
</dbReference>
<proteinExistence type="predicted"/>
<dbReference type="AlphaFoldDB" id="A0A2H3BE14"/>
<keyword evidence="1" id="KW-1133">Transmembrane helix</keyword>
<feature type="transmembrane region" description="Helical" evidence="1">
    <location>
        <begin position="15"/>
        <end position="37"/>
    </location>
</feature>
<evidence type="ECO:0000256" key="1">
    <source>
        <dbReference type="SAM" id="Phobius"/>
    </source>
</evidence>
<organism evidence="2 3">
    <name type="scientific">Armillaria solidipes</name>
    <dbReference type="NCBI Taxonomy" id="1076256"/>
    <lineage>
        <taxon>Eukaryota</taxon>
        <taxon>Fungi</taxon>
        <taxon>Dikarya</taxon>
        <taxon>Basidiomycota</taxon>
        <taxon>Agaricomycotina</taxon>
        <taxon>Agaricomycetes</taxon>
        <taxon>Agaricomycetidae</taxon>
        <taxon>Agaricales</taxon>
        <taxon>Marasmiineae</taxon>
        <taxon>Physalacriaceae</taxon>
        <taxon>Armillaria</taxon>
    </lineage>
</organism>
<dbReference type="STRING" id="1076256.A0A2H3BE14"/>
<protein>
    <submittedName>
        <fullName evidence="2">Uncharacterized protein</fullName>
    </submittedName>
</protein>
<keyword evidence="1" id="KW-0472">Membrane</keyword>
<sequence>MIPEKYGPLVSLFRAYILMLAQCGTTALLFGTGDIITQQLIEKKDLRRHDMRNPLSAHPSLLKDTQFTRTVRLTFYGGAFFGTVCHYATRPLEDVSLVI</sequence>
<evidence type="ECO:0000313" key="2">
    <source>
        <dbReference type="EMBL" id="PBK67144.1"/>
    </source>
</evidence>
<keyword evidence="3" id="KW-1185">Reference proteome</keyword>
<keyword evidence="1" id="KW-0812">Transmembrane</keyword>
<gene>
    <name evidence="2" type="ORF">ARMSODRAFT_320443</name>
</gene>